<evidence type="ECO:0000256" key="1">
    <source>
        <dbReference type="ARBA" id="ARBA00022801"/>
    </source>
</evidence>
<dbReference type="Gene3D" id="3.40.50.1820">
    <property type="entry name" value="alpha/beta hydrolase"/>
    <property type="match status" value="1"/>
</dbReference>
<accession>A0A915YIP0</accession>
<evidence type="ECO:0000259" key="2">
    <source>
        <dbReference type="Pfam" id="PF07859"/>
    </source>
</evidence>
<keyword evidence="4" id="KW-1185">Reference proteome</keyword>
<dbReference type="InterPro" id="IPR029058">
    <property type="entry name" value="AB_hydrolase_fold"/>
</dbReference>
<dbReference type="InterPro" id="IPR013094">
    <property type="entry name" value="AB_hydrolase_3"/>
</dbReference>
<protein>
    <submittedName>
        <fullName evidence="3">Alpha/beta hydrolase</fullName>
    </submittedName>
</protein>
<dbReference type="GO" id="GO:0016787">
    <property type="term" value="F:hydrolase activity"/>
    <property type="evidence" value="ECO:0007669"/>
    <property type="project" value="UniProtKB-KW"/>
</dbReference>
<dbReference type="PANTHER" id="PTHR48081">
    <property type="entry name" value="AB HYDROLASE SUPERFAMILY PROTEIN C4A8.06C"/>
    <property type="match status" value="1"/>
</dbReference>
<reference evidence="3" key="1">
    <citation type="submission" date="2022-09" db="EMBL/GenBank/DDBJ databases">
        <title>Aureispira anguillicida sp. nov., isolated from Leptocephalus of Japanese eel Anguilla japonica.</title>
        <authorList>
            <person name="Yuasa K."/>
            <person name="Mekata T."/>
            <person name="Ikunari K."/>
        </authorList>
    </citation>
    <scope>NUCLEOTIDE SEQUENCE</scope>
    <source>
        <strain evidence="3">EL160426</strain>
    </source>
</reference>
<dbReference type="Pfam" id="PF07859">
    <property type="entry name" value="Abhydrolase_3"/>
    <property type="match status" value="1"/>
</dbReference>
<dbReference type="InterPro" id="IPR050300">
    <property type="entry name" value="GDXG_lipolytic_enzyme"/>
</dbReference>
<dbReference type="RefSeq" id="WP_264788971.1">
    <property type="nucleotide sequence ID" value="NZ_AP026867.1"/>
</dbReference>
<dbReference type="AlphaFoldDB" id="A0A915YIP0"/>
<dbReference type="EMBL" id="AP026867">
    <property type="protein sequence ID" value="BDS13717.1"/>
    <property type="molecule type" value="Genomic_DNA"/>
</dbReference>
<evidence type="ECO:0000313" key="3">
    <source>
        <dbReference type="EMBL" id="BDS13717.1"/>
    </source>
</evidence>
<gene>
    <name evidence="3" type="ORF">AsAng_0044580</name>
</gene>
<sequence>MNTTKYITKMFGLIFLIGGKRLLGIKKRADWPLKTELLWATTRLTLLSSNKYGLAWLKNLSKSYSPKPIFAEKVSIDAVDSKVGSYLKIAPIANAPQKLIIYFHGGGYVTGSPKAIVEFSSRLALKTAALVLTPFYPTAPEKTYPAAHQFASAFVQYVLTKYPNSTPFIAGDSAGAALALSAIKNLNCSLSKRLKGCILISPWVDPLAQKGSIQFNSKNDVGNREFVVACYHTYLNGAIPLEKYPLRFDAQNIPSLPPTFISIGDTEILLDQTKKLSEDIQTQGTQTTTMVYQGMFHTFWNMAPRLKEADRLIEDLANWMHKKN</sequence>
<proteinExistence type="predicted"/>
<dbReference type="SUPFAM" id="SSF53474">
    <property type="entry name" value="alpha/beta-Hydrolases"/>
    <property type="match status" value="1"/>
</dbReference>
<organism evidence="3 4">
    <name type="scientific">Aureispira anguillae</name>
    <dbReference type="NCBI Taxonomy" id="2864201"/>
    <lineage>
        <taxon>Bacteria</taxon>
        <taxon>Pseudomonadati</taxon>
        <taxon>Bacteroidota</taxon>
        <taxon>Saprospiria</taxon>
        <taxon>Saprospirales</taxon>
        <taxon>Saprospiraceae</taxon>
        <taxon>Aureispira</taxon>
    </lineage>
</organism>
<dbReference type="Proteomes" id="UP001060919">
    <property type="component" value="Chromosome"/>
</dbReference>
<keyword evidence="1 3" id="KW-0378">Hydrolase</keyword>
<name>A0A915YIP0_9BACT</name>
<dbReference type="PANTHER" id="PTHR48081:SF8">
    <property type="entry name" value="ALPHA_BETA HYDROLASE FOLD-3 DOMAIN-CONTAINING PROTEIN-RELATED"/>
    <property type="match status" value="1"/>
</dbReference>
<evidence type="ECO:0000313" key="4">
    <source>
        <dbReference type="Proteomes" id="UP001060919"/>
    </source>
</evidence>
<dbReference type="KEGG" id="aup:AsAng_0044580"/>
<feature type="domain" description="Alpha/beta hydrolase fold-3" evidence="2">
    <location>
        <begin position="100"/>
        <end position="300"/>
    </location>
</feature>